<evidence type="ECO:0000256" key="1">
    <source>
        <dbReference type="ARBA" id="ARBA00023125"/>
    </source>
</evidence>
<feature type="domain" description="Response regulatory" evidence="3">
    <location>
        <begin position="3"/>
        <end position="114"/>
    </location>
</feature>
<dbReference type="GO" id="GO:0032993">
    <property type="term" value="C:protein-DNA complex"/>
    <property type="evidence" value="ECO:0007669"/>
    <property type="project" value="TreeGrafter"/>
</dbReference>
<dbReference type="InterPro" id="IPR011006">
    <property type="entry name" value="CheY-like_superfamily"/>
</dbReference>
<dbReference type="EMBL" id="FOLQ01000037">
    <property type="protein sequence ID" value="SFF23963.1"/>
    <property type="molecule type" value="Genomic_DNA"/>
</dbReference>
<dbReference type="PROSITE" id="PS50110">
    <property type="entry name" value="RESPONSE_REGULATORY"/>
    <property type="match status" value="1"/>
</dbReference>
<dbReference type="PROSITE" id="PS50930">
    <property type="entry name" value="HTH_LYTTR"/>
    <property type="match status" value="1"/>
</dbReference>
<sequence length="246" mass="27769">MTSCLLVDDEAPARTLLSQHLSTLNGFTVVASLDNAIDAFTFLQTNPVDVVFLDIQMPKLSGLALIRSLKTRPKFILTTAYREYAATAFDLDVLDYLVKPITQERFMRAISKYLQSQNRPELPSPLASRYEESYMFFKVGRDQTKIFLKDIIFLEGLADYIKIHTTEKTYVASEKLGFMEAKLPDDKFIRVHKSFIIAWDKLISYNADQVTLVTGILPLGRLYKGAFLRTIQTGHGGLPAVTISSE</sequence>
<evidence type="ECO:0000259" key="3">
    <source>
        <dbReference type="PROSITE" id="PS50110"/>
    </source>
</evidence>
<dbReference type="InterPro" id="IPR007492">
    <property type="entry name" value="LytTR_DNA-bd_dom"/>
</dbReference>
<dbReference type="GO" id="GO:0006355">
    <property type="term" value="P:regulation of DNA-templated transcription"/>
    <property type="evidence" value="ECO:0007669"/>
    <property type="project" value="TreeGrafter"/>
</dbReference>
<evidence type="ECO:0000259" key="4">
    <source>
        <dbReference type="PROSITE" id="PS50930"/>
    </source>
</evidence>
<dbReference type="PANTHER" id="PTHR48111">
    <property type="entry name" value="REGULATOR OF RPOS"/>
    <property type="match status" value="1"/>
</dbReference>
<keyword evidence="2" id="KW-0597">Phosphoprotein</keyword>
<dbReference type="SMART" id="SM00850">
    <property type="entry name" value="LytTR"/>
    <property type="match status" value="1"/>
</dbReference>
<reference evidence="5 6" key="1">
    <citation type="submission" date="2016-10" db="EMBL/GenBank/DDBJ databases">
        <authorList>
            <person name="de Groot N.N."/>
        </authorList>
    </citation>
    <scope>NUCLEOTIDE SEQUENCE [LARGE SCALE GENOMIC DNA]</scope>
    <source>
        <strain evidence="5 6">DSM 26130</strain>
    </source>
</reference>
<dbReference type="Gene3D" id="3.40.50.2300">
    <property type="match status" value="1"/>
</dbReference>
<dbReference type="InterPro" id="IPR001789">
    <property type="entry name" value="Sig_transdc_resp-reg_receiver"/>
</dbReference>
<keyword evidence="1" id="KW-0238">DNA-binding</keyword>
<dbReference type="GO" id="GO:0000156">
    <property type="term" value="F:phosphorelay response regulator activity"/>
    <property type="evidence" value="ECO:0007669"/>
    <property type="project" value="TreeGrafter"/>
</dbReference>
<feature type="domain" description="HTH LytTR-type" evidence="4">
    <location>
        <begin position="135"/>
        <end position="204"/>
    </location>
</feature>
<evidence type="ECO:0000313" key="6">
    <source>
        <dbReference type="Proteomes" id="UP000198598"/>
    </source>
</evidence>
<evidence type="ECO:0000256" key="2">
    <source>
        <dbReference type="PROSITE-ProRule" id="PRU00169"/>
    </source>
</evidence>
<accession>A0A1I2H3I8</accession>
<name>A0A1I2H3I8_9BACT</name>
<dbReference type="InterPro" id="IPR039420">
    <property type="entry name" value="WalR-like"/>
</dbReference>
<feature type="modified residue" description="4-aspartylphosphate" evidence="2">
    <location>
        <position position="54"/>
    </location>
</feature>
<dbReference type="AlphaFoldDB" id="A0A1I2H3I8"/>
<protein>
    <submittedName>
        <fullName evidence="5">Two component transcriptional regulator, LytTR family</fullName>
    </submittedName>
</protein>
<gene>
    <name evidence="5" type="ORF">SAMN05216167_13736</name>
</gene>
<organism evidence="5 6">
    <name type="scientific">Spirosoma endophyticum</name>
    <dbReference type="NCBI Taxonomy" id="662367"/>
    <lineage>
        <taxon>Bacteria</taxon>
        <taxon>Pseudomonadati</taxon>
        <taxon>Bacteroidota</taxon>
        <taxon>Cytophagia</taxon>
        <taxon>Cytophagales</taxon>
        <taxon>Cytophagaceae</taxon>
        <taxon>Spirosoma</taxon>
    </lineage>
</organism>
<dbReference type="STRING" id="662367.SAMN05216167_13736"/>
<dbReference type="RefSeq" id="WP_093834695.1">
    <property type="nucleotide sequence ID" value="NZ_FOLQ01000037.1"/>
</dbReference>
<keyword evidence="6" id="KW-1185">Reference proteome</keyword>
<dbReference type="Pfam" id="PF00072">
    <property type="entry name" value="Response_reg"/>
    <property type="match status" value="1"/>
</dbReference>
<dbReference type="Pfam" id="PF04397">
    <property type="entry name" value="LytTR"/>
    <property type="match status" value="1"/>
</dbReference>
<dbReference type="Proteomes" id="UP000198598">
    <property type="component" value="Unassembled WGS sequence"/>
</dbReference>
<evidence type="ECO:0000313" key="5">
    <source>
        <dbReference type="EMBL" id="SFF23963.1"/>
    </source>
</evidence>
<dbReference type="SMART" id="SM00448">
    <property type="entry name" value="REC"/>
    <property type="match status" value="1"/>
</dbReference>
<dbReference type="GO" id="GO:0005829">
    <property type="term" value="C:cytosol"/>
    <property type="evidence" value="ECO:0007669"/>
    <property type="project" value="TreeGrafter"/>
</dbReference>
<dbReference type="PANTHER" id="PTHR48111:SF17">
    <property type="entry name" value="TRANSCRIPTIONAL REGULATORY PROTEIN YPDB"/>
    <property type="match status" value="1"/>
</dbReference>
<dbReference type="Gene3D" id="2.40.50.1020">
    <property type="entry name" value="LytTr DNA-binding domain"/>
    <property type="match status" value="1"/>
</dbReference>
<dbReference type="GO" id="GO:0000976">
    <property type="term" value="F:transcription cis-regulatory region binding"/>
    <property type="evidence" value="ECO:0007669"/>
    <property type="project" value="TreeGrafter"/>
</dbReference>
<dbReference type="OrthoDB" id="1646880at2"/>
<dbReference type="SUPFAM" id="SSF52172">
    <property type="entry name" value="CheY-like"/>
    <property type="match status" value="1"/>
</dbReference>
<proteinExistence type="predicted"/>